<reference evidence="4 5" key="1">
    <citation type="submission" date="2019-09" db="EMBL/GenBank/DDBJ databases">
        <authorList>
            <consortium name="DOE Joint Genome Institute"/>
            <person name="Mondo S.J."/>
            <person name="Navarro-Mendoza M.I."/>
            <person name="Perez-Arques C."/>
            <person name="Panchal S."/>
            <person name="Nicolas F.E."/>
            <person name="Ganguly P."/>
            <person name="Pangilinan J."/>
            <person name="Grigoriev I."/>
            <person name="Heitman J."/>
            <person name="Sanya K."/>
            <person name="Garre V."/>
        </authorList>
    </citation>
    <scope>NUCLEOTIDE SEQUENCE [LARGE SCALE GENOMIC DNA]</scope>
    <source>
        <strain evidence="4 5">MU402</strain>
    </source>
</reference>
<dbReference type="GO" id="GO:0005085">
    <property type="term" value="F:guanyl-nucleotide exchange factor activity"/>
    <property type="evidence" value="ECO:0007669"/>
    <property type="project" value="InterPro"/>
</dbReference>
<protein>
    <recommendedName>
        <fullName evidence="3">GDP/GTP exchange factor Sec2 N-terminal domain-containing protein</fullName>
    </recommendedName>
</protein>
<proteinExistence type="predicted"/>
<evidence type="ECO:0000259" key="3">
    <source>
        <dbReference type="Pfam" id="PF06428"/>
    </source>
</evidence>
<accession>A0A8H4BLB3</accession>
<dbReference type="GO" id="GO:0051286">
    <property type="term" value="C:cell tip"/>
    <property type="evidence" value="ECO:0007669"/>
    <property type="project" value="TreeGrafter"/>
</dbReference>
<sequence length="384" mass="45121">MLAAAVSTANEALAPAIKENACECYRVIQPQHPHQCQLCHRKISACLYTNNLQHKITLQAYEINELKKELHACELEKRKQDLDFQTLHSKYSAILDTMSEVQYQKEQADRELEDLSARLFEEANNMVASEKKKRVQLQNKLELTEDQLVNERTQLQELKSRMESLNRINRASSYFDSESEGEETEKARDVLSIENSNHSSFFYYTRPQIVLPPAQQSEYITQCEKEDIEPCLGFGNPESRMCVKVMMEYMLHKPCFIEHITLDVAKSIASPINATSSAYYRPLWERWSELECASCGRKTSLKQPFAQKFYRFRLVEEDDWLLIDHDCRNRLVAVCDFYSFIRNIQLGLYQNRSLHDLYQENVQLRLKMFYSRYVYRKGHDTNDI</sequence>
<comment type="caution">
    <text evidence="4">The sequence shown here is derived from an EMBL/GenBank/DDBJ whole genome shotgun (WGS) entry which is preliminary data.</text>
</comment>
<dbReference type="PANTHER" id="PTHR14430">
    <property type="entry name" value="RABIN3-RELATED"/>
    <property type="match status" value="1"/>
</dbReference>
<dbReference type="SUPFAM" id="SSF144284">
    <property type="entry name" value="Sec2 N-terminal region"/>
    <property type="match status" value="1"/>
</dbReference>
<dbReference type="GO" id="GO:0006887">
    <property type="term" value="P:exocytosis"/>
    <property type="evidence" value="ECO:0007669"/>
    <property type="project" value="TreeGrafter"/>
</dbReference>
<dbReference type="Gene3D" id="6.10.140.910">
    <property type="match status" value="1"/>
</dbReference>
<dbReference type="Proteomes" id="UP000469890">
    <property type="component" value="Unassembled WGS sequence"/>
</dbReference>
<evidence type="ECO:0000313" key="4">
    <source>
        <dbReference type="EMBL" id="KAF1804189.1"/>
    </source>
</evidence>
<dbReference type="Pfam" id="PF06428">
    <property type="entry name" value="Sec2p"/>
    <property type="match status" value="1"/>
</dbReference>
<feature type="coiled-coil region" evidence="2">
    <location>
        <begin position="63"/>
        <end position="168"/>
    </location>
</feature>
<name>A0A8H4BLB3_MUCCL</name>
<evidence type="ECO:0000256" key="2">
    <source>
        <dbReference type="SAM" id="Coils"/>
    </source>
</evidence>
<evidence type="ECO:0000256" key="1">
    <source>
        <dbReference type="ARBA" id="ARBA00023054"/>
    </source>
</evidence>
<dbReference type="Pfam" id="PF25555">
    <property type="entry name" value="RAB3A-like_C"/>
    <property type="match status" value="1"/>
</dbReference>
<dbReference type="InterPro" id="IPR040351">
    <property type="entry name" value="RAB3IL/RAB3IP/Sec2"/>
</dbReference>
<dbReference type="AlphaFoldDB" id="A0A8H4BLB3"/>
<organism evidence="4 5">
    <name type="scientific">Mucor circinelloides f. lusitanicus</name>
    <name type="common">Mucor racemosus var. lusitanicus</name>
    <dbReference type="NCBI Taxonomy" id="29924"/>
    <lineage>
        <taxon>Eukaryota</taxon>
        <taxon>Fungi</taxon>
        <taxon>Fungi incertae sedis</taxon>
        <taxon>Mucoromycota</taxon>
        <taxon>Mucoromycotina</taxon>
        <taxon>Mucoromycetes</taxon>
        <taxon>Mucorales</taxon>
        <taxon>Mucorineae</taxon>
        <taxon>Mucoraceae</taxon>
        <taxon>Mucor</taxon>
    </lineage>
</organism>
<dbReference type="GO" id="GO:0070319">
    <property type="term" value="C:Golgi to plasma membrane transport vesicle"/>
    <property type="evidence" value="ECO:0007669"/>
    <property type="project" value="TreeGrafter"/>
</dbReference>
<keyword evidence="1 2" id="KW-0175">Coiled coil</keyword>
<dbReference type="CDD" id="cd21044">
    <property type="entry name" value="Rab11BD_RAB3IP_like"/>
    <property type="match status" value="1"/>
</dbReference>
<dbReference type="InterPro" id="IPR009449">
    <property type="entry name" value="Sec2_N"/>
</dbReference>
<dbReference type="PANTHER" id="PTHR14430:SF0">
    <property type="entry name" value="SEC2P DOMAIN-CONTAINING PROTEIN"/>
    <property type="match status" value="1"/>
</dbReference>
<evidence type="ECO:0000313" key="5">
    <source>
        <dbReference type="Proteomes" id="UP000469890"/>
    </source>
</evidence>
<feature type="domain" description="GDP/GTP exchange factor Sec2 N-terminal" evidence="3">
    <location>
        <begin position="52"/>
        <end position="165"/>
    </location>
</feature>
<dbReference type="EMBL" id="JAAECE010000003">
    <property type="protein sequence ID" value="KAF1804189.1"/>
    <property type="molecule type" value="Genomic_DNA"/>
</dbReference>
<gene>
    <name evidence="4" type="ORF">FB192DRAFT_1278201</name>
</gene>